<organism evidence="3 4">
    <name type="scientific">Lentithecium fluviatile CBS 122367</name>
    <dbReference type="NCBI Taxonomy" id="1168545"/>
    <lineage>
        <taxon>Eukaryota</taxon>
        <taxon>Fungi</taxon>
        <taxon>Dikarya</taxon>
        <taxon>Ascomycota</taxon>
        <taxon>Pezizomycotina</taxon>
        <taxon>Dothideomycetes</taxon>
        <taxon>Pleosporomycetidae</taxon>
        <taxon>Pleosporales</taxon>
        <taxon>Massarineae</taxon>
        <taxon>Lentitheciaceae</taxon>
        <taxon>Lentithecium</taxon>
    </lineage>
</organism>
<dbReference type="InterPro" id="IPR042511">
    <property type="entry name" value="Sld3"/>
</dbReference>
<dbReference type="OrthoDB" id="5395343at2759"/>
<evidence type="ECO:0000313" key="3">
    <source>
        <dbReference type="EMBL" id="KAF2691245.1"/>
    </source>
</evidence>
<dbReference type="GO" id="GO:0031261">
    <property type="term" value="C:DNA replication preinitiation complex"/>
    <property type="evidence" value="ECO:0007669"/>
    <property type="project" value="TreeGrafter"/>
</dbReference>
<feature type="compositionally biased region" description="Basic and acidic residues" evidence="1">
    <location>
        <begin position="566"/>
        <end position="577"/>
    </location>
</feature>
<evidence type="ECO:0000313" key="4">
    <source>
        <dbReference type="Proteomes" id="UP000799291"/>
    </source>
</evidence>
<dbReference type="Pfam" id="PF08639">
    <property type="entry name" value="Sld3_STD"/>
    <property type="match status" value="1"/>
</dbReference>
<feature type="compositionally biased region" description="Low complexity" evidence="1">
    <location>
        <begin position="587"/>
        <end position="600"/>
    </location>
</feature>
<dbReference type="Gene3D" id="1.20.58.2130">
    <property type="match status" value="1"/>
</dbReference>
<feature type="region of interest" description="Disordered" evidence="1">
    <location>
        <begin position="542"/>
        <end position="621"/>
    </location>
</feature>
<name>A0A6G1JM99_9PLEO</name>
<feature type="domain" description="DNA replication regulator Sld3 C-terminal" evidence="2">
    <location>
        <begin position="266"/>
        <end position="801"/>
    </location>
</feature>
<evidence type="ECO:0000259" key="2">
    <source>
        <dbReference type="Pfam" id="PF08639"/>
    </source>
</evidence>
<feature type="region of interest" description="Disordered" evidence="1">
    <location>
        <begin position="200"/>
        <end position="229"/>
    </location>
</feature>
<protein>
    <recommendedName>
        <fullName evidence="2">DNA replication regulator Sld3 C-terminal domain-containing protein</fullName>
    </recommendedName>
</protein>
<dbReference type="Proteomes" id="UP000799291">
    <property type="component" value="Unassembled WGS sequence"/>
</dbReference>
<feature type="region of interest" description="Disordered" evidence="1">
    <location>
        <begin position="875"/>
        <end position="905"/>
    </location>
</feature>
<gene>
    <name evidence="3" type="ORF">K458DRAFT_412546</name>
</gene>
<proteinExistence type="predicted"/>
<evidence type="ECO:0000256" key="1">
    <source>
        <dbReference type="SAM" id="MobiDB-lite"/>
    </source>
</evidence>
<dbReference type="PANTHER" id="PTHR28067:SF1">
    <property type="entry name" value="DNA REPLICATION REGULATOR SLD3"/>
    <property type="match status" value="1"/>
</dbReference>
<dbReference type="EMBL" id="MU005570">
    <property type="protein sequence ID" value="KAF2691245.1"/>
    <property type="molecule type" value="Genomic_DNA"/>
</dbReference>
<sequence>MSLYALQTKTMLYMNSRSSMEILGLPTSRDPEPKPRLPSKRKRDTICGLGTFNKPFTIKPCPESPYDKPHTFKPVRVIGRSQLPLSFLDTSADETLVANRLFSAYIDILEKHHETQSNEDDAPRVLIARYESKRTLYAVERVQARVYSLCRLANWLKEKEVAELWDPESLVAYPRIAPLECTGMTQGEWWKHAKVDTKQVERPTKRVKMSMMRPQSKSQPKPQPIDSRETQQPIDDITHEQTQPTAISAEVAPESVGFPTPPTPQEQLETLVEQYLNALYMSRMSLAYFAKGPIARIRNAFTSPDEGAPPTHELVTFLRSMLLSHKSEEKKYREKLQEVVKAIPPGSFSDDDLPDTVTKAKKSKKKLKLSREGVYPQEAEIVKKWWRSEMPNAEAYGEETMDQRLKRRLADLRVREALAQMILMMEIVSLENLATYKGPLGDATVAEETQTQGDSQAKPKKRKKKLDDVNLLLDLLLDKLCIWQSVEQEGVLDFDSKASNQDVGMGGTGQEGGNDRLQSFCIEVIIPFYMNRLPEQARMVNKKLGGPANTSPPKRKAMKLPTTSRKSGEPKEPDAKKSRQSLGRVATDTTGQTGRRPTPTLHRSATDSALTNGIKREGSEVPLSAIPFQRSPSNAARQSMSHMKLLKGREIDLNATSAAAAAKMKQKKRVEEDLKEAITALKKPNRGLAAGSYADEVEKRGLGLSSKSRKPANPVRRIVKDVQVSATPRAVRTTKAIVDQTPIQHHNPFIRPRETDVPPSSDFCIPSSAARPPSPIVPATVQRSATSKLLAGPAVAETPSKPPVSRSFHMTATSTMTIFATPSKHRAMSPDSPERIVGATPTKAIASSPSNNIAAMPRALFATPVKRAATIPIAESLLPTSSNPGKDDEGPSIYDALGWNDDDEF</sequence>
<reference evidence="3" key="1">
    <citation type="journal article" date="2020" name="Stud. Mycol.">
        <title>101 Dothideomycetes genomes: a test case for predicting lifestyles and emergence of pathogens.</title>
        <authorList>
            <person name="Haridas S."/>
            <person name="Albert R."/>
            <person name="Binder M."/>
            <person name="Bloem J."/>
            <person name="Labutti K."/>
            <person name="Salamov A."/>
            <person name="Andreopoulos B."/>
            <person name="Baker S."/>
            <person name="Barry K."/>
            <person name="Bills G."/>
            <person name="Bluhm B."/>
            <person name="Cannon C."/>
            <person name="Castanera R."/>
            <person name="Culley D."/>
            <person name="Daum C."/>
            <person name="Ezra D."/>
            <person name="Gonzalez J."/>
            <person name="Henrissat B."/>
            <person name="Kuo A."/>
            <person name="Liang C."/>
            <person name="Lipzen A."/>
            <person name="Lutzoni F."/>
            <person name="Magnuson J."/>
            <person name="Mondo S."/>
            <person name="Nolan M."/>
            <person name="Ohm R."/>
            <person name="Pangilinan J."/>
            <person name="Park H.-J."/>
            <person name="Ramirez L."/>
            <person name="Alfaro M."/>
            <person name="Sun H."/>
            <person name="Tritt A."/>
            <person name="Yoshinaga Y."/>
            <person name="Zwiers L.-H."/>
            <person name="Turgeon B."/>
            <person name="Goodwin S."/>
            <person name="Spatafora J."/>
            <person name="Crous P."/>
            <person name="Grigoriev I."/>
        </authorList>
    </citation>
    <scope>NUCLEOTIDE SEQUENCE</scope>
    <source>
        <strain evidence="3">CBS 122367</strain>
    </source>
</reference>
<dbReference type="InterPro" id="IPR013948">
    <property type="entry name" value="DNA_replication_reg_Sld3_C"/>
</dbReference>
<dbReference type="PANTHER" id="PTHR28067">
    <property type="entry name" value="DNA REPLICATION REGULATOR SLD3"/>
    <property type="match status" value="1"/>
</dbReference>
<feature type="region of interest" description="Disordered" evidence="1">
    <location>
        <begin position="23"/>
        <end position="43"/>
    </location>
</feature>
<feature type="compositionally biased region" description="Polar residues" evidence="1">
    <location>
        <begin position="601"/>
        <end position="611"/>
    </location>
</feature>
<keyword evidence="4" id="KW-1185">Reference proteome</keyword>
<accession>A0A6G1JM99</accession>
<dbReference type="AlphaFoldDB" id="A0A6G1JM99"/>
<dbReference type="GO" id="GO:0006270">
    <property type="term" value="P:DNA replication initiation"/>
    <property type="evidence" value="ECO:0007669"/>
    <property type="project" value="InterPro"/>
</dbReference>